<organism evidence="4 5">
    <name type="scientific">Clupea harengus</name>
    <name type="common">Atlantic herring</name>
    <dbReference type="NCBI Taxonomy" id="7950"/>
    <lineage>
        <taxon>Eukaryota</taxon>
        <taxon>Metazoa</taxon>
        <taxon>Chordata</taxon>
        <taxon>Craniata</taxon>
        <taxon>Vertebrata</taxon>
        <taxon>Euteleostomi</taxon>
        <taxon>Actinopterygii</taxon>
        <taxon>Neopterygii</taxon>
        <taxon>Teleostei</taxon>
        <taxon>Clupei</taxon>
        <taxon>Clupeiformes</taxon>
        <taxon>Clupeoidei</taxon>
        <taxon>Clupeidae</taxon>
        <taxon>Clupea</taxon>
    </lineage>
</organism>
<proteinExistence type="predicted"/>
<dbReference type="PROSITE" id="PS50835">
    <property type="entry name" value="IG_LIKE"/>
    <property type="match status" value="1"/>
</dbReference>
<evidence type="ECO:0000256" key="2">
    <source>
        <dbReference type="SAM" id="Phobius"/>
    </source>
</evidence>
<evidence type="ECO:0000313" key="4">
    <source>
        <dbReference type="Proteomes" id="UP000515152"/>
    </source>
</evidence>
<accession>A0A8M1KRY2</accession>
<gene>
    <name evidence="5" type="primary">LOC122133819</name>
</gene>
<reference evidence="5" key="1">
    <citation type="submission" date="2025-08" db="UniProtKB">
        <authorList>
            <consortium name="RefSeq"/>
        </authorList>
    </citation>
    <scope>IDENTIFICATION</scope>
</reference>
<dbReference type="GO" id="GO:0009897">
    <property type="term" value="C:external side of plasma membrane"/>
    <property type="evidence" value="ECO:0007669"/>
    <property type="project" value="TreeGrafter"/>
</dbReference>
<dbReference type="RefSeq" id="XP_042566637.1">
    <property type="nucleotide sequence ID" value="XM_042710703.1"/>
</dbReference>
<evidence type="ECO:0000313" key="5">
    <source>
        <dbReference type="RefSeq" id="XP_042566637.1"/>
    </source>
</evidence>
<dbReference type="Proteomes" id="UP000515152">
    <property type="component" value="Chromosome 19"/>
</dbReference>
<dbReference type="OrthoDB" id="8890485at2759"/>
<dbReference type="GO" id="GO:0005615">
    <property type="term" value="C:extracellular space"/>
    <property type="evidence" value="ECO:0007669"/>
    <property type="project" value="TreeGrafter"/>
</dbReference>
<feature type="domain" description="Ig-like" evidence="3">
    <location>
        <begin position="84"/>
        <end position="173"/>
    </location>
</feature>
<keyword evidence="2" id="KW-0812">Transmembrane</keyword>
<dbReference type="PANTHER" id="PTHR16675">
    <property type="entry name" value="MHC CLASS I-RELATED"/>
    <property type="match status" value="1"/>
</dbReference>
<sequence length="227" mass="25253">MPDGSLKFERGVDEYSYDGMDFLSFDMDSMQWVAPVHAAVATKQKWDGVPTLNQYTKGYLETECVRWLGDFRRYRDEKEKQTDPSKIHLFAKDGQSSDTFNLTCMATGLYSRNTEISILKGDWSVKKGCKEPTDFLPNDDGTYQIRLSVDAKKSEIDDYGCEVNQGDQKTTLVAQWPKDGILSAAAPSFIGLCVPVVVGVLVVVLVQVIVIVGAICVKRGIIGKFSK</sequence>
<dbReference type="Pfam" id="PF00129">
    <property type="entry name" value="MHC_I"/>
    <property type="match status" value="1"/>
</dbReference>
<dbReference type="KEGG" id="char:122133819"/>
<dbReference type="PANTHER" id="PTHR16675:SF193">
    <property type="entry name" value="LOC571647 PROTEIN-RELATED"/>
    <property type="match status" value="1"/>
</dbReference>
<dbReference type="InterPro" id="IPR011161">
    <property type="entry name" value="MHC_I-like_Ag-recog"/>
</dbReference>
<dbReference type="AlphaFoldDB" id="A0A8M1KRY2"/>
<keyword evidence="4" id="KW-1185">Reference proteome</keyword>
<evidence type="ECO:0000256" key="1">
    <source>
        <dbReference type="ARBA" id="ARBA00023180"/>
    </source>
</evidence>
<dbReference type="InterPro" id="IPR003597">
    <property type="entry name" value="Ig_C1-set"/>
</dbReference>
<evidence type="ECO:0000259" key="3">
    <source>
        <dbReference type="PROSITE" id="PS50835"/>
    </source>
</evidence>
<dbReference type="GO" id="GO:0006955">
    <property type="term" value="P:immune response"/>
    <property type="evidence" value="ECO:0007669"/>
    <property type="project" value="TreeGrafter"/>
</dbReference>
<feature type="transmembrane region" description="Helical" evidence="2">
    <location>
        <begin position="189"/>
        <end position="217"/>
    </location>
</feature>
<keyword evidence="1" id="KW-0325">Glycoprotein</keyword>
<dbReference type="InterPro" id="IPR007110">
    <property type="entry name" value="Ig-like_dom"/>
</dbReference>
<keyword evidence="2" id="KW-0472">Membrane</keyword>
<protein>
    <submittedName>
        <fullName evidence="5">Class I histocompatibility antigen, F10 alpha chain-like</fullName>
    </submittedName>
</protein>
<dbReference type="Pfam" id="PF07654">
    <property type="entry name" value="C1-set"/>
    <property type="match status" value="1"/>
</dbReference>
<dbReference type="GeneID" id="122133819"/>
<keyword evidence="2" id="KW-1133">Transmembrane helix</keyword>
<dbReference type="InterPro" id="IPR050208">
    <property type="entry name" value="MHC_class-I_related"/>
</dbReference>
<name>A0A8M1KRY2_CLUHA</name>